<keyword evidence="2" id="KW-1185">Reference proteome</keyword>
<dbReference type="InterPro" id="IPR036397">
    <property type="entry name" value="RNaseH_sf"/>
</dbReference>
<reference evidence="1 2" key="1">
    <citation type="journal article" date="2022" name="Allergy">
        <title>Genome assembly and annotation of Periplaneta americana reveal a comprehensive cockroach allergen profile.</title>
        <authorList>
            <person name="Wang L."/>
            <person name="Xiong Q."/>
            <person name="Saelim N."/>
            <person name="Wang L."/>
            <person name="Nong W."/>
            <person name="Wan A.T."/>
            <person name="Shi M."/>
            <person name="Liu X."/>
            <person name="Cao Q."/>
            <person name="Hui J.H.L."/>
            <person name="Sookrung N."/>
            <person name="Leung T.F."/>
            <person name="Tungtrongchitr A."/>
            <person name="Tsui S.K.W."/>
        </authorList>
    </citation>
    <scope>NUCLEOTIDE SEQUENCE [LARGE SCALE GENOMIC DNA]</scope>
    <source>
        <strain evidence="1">PWHHKU_190912</strain>
    </source>
</reference>
<sequence>MTDQLSTVIKPQVSIILGYAIERELAKSHGGWKSNTVAEGYVKTCLCPLTEGESPLQPFLGSQAFRNISARVQSLRALPRTLRHLGMGVGMDPVLLGHLGDMNLGWGRGREPLLGERARVHMRYELRDTEEATDTTRLQLHSTMGKDDVTVKQVLSKTRGFLKSLVTQIIPKWKRESVKDWRKAFSMQLFIKDSISWRFSDGVGSINLIAQTDLVFVESGSRTVHTYIEEILWQHVLPFASFIGDNFMPMQDNTHSRVARYVLQYLNKVWIQLIQWPSRSPDLNPIDHLSDILGRNVLHHASDTLQELRGHVCKT</sequence>
<gene>
    <name evidence="1" type="ORF">ANN_09725</name>
</gene>
<comment type="caution">
    <text evidence="1">The sequence shown here is derived from an EMBL/GenBank/DDBJ whole genome shotgun (WGS) entry which is preliminary data.</text>
</comment>
<evidence type="ECO:0008006" key="3">
    <source>
        <dbReference type="Google" id="ProtNLM"/>
    </source>
</evidence>
<accession>A0ABQ8TMG4</accession>
<protein>
    <recommendedName>
        <fullName evidence="3">Tc1-like transposase DDE domain-containing protein</fullName>
    </recommendedName>
</protein>
<evidence type="ECO:0000313" key="2">
    <source>
        <dbReference type="Proteomes" id="UP001148838"/>
    </source>
</evidence>
<organism evidence="1 2">
    <name type="scientific">Periplaneta americana</name>
    <name type="common">American cockroach</name>
    <name type="synonym">Blatta americana</name>
    <dbReference type="NCBI Taxonomy" id="6978"/>
    <lineage>
        <taxon>Eukaryota</taxon>
        <taxon>Metazoa</taxon>
        <taxon>Ecdysozoa</taxon>
        <taxon>Arthropoda</taxon>
        <taxon>Hexapoda</taxon>
        <taxon>Insecta</taxon>
        <taxon>Pterygota</taxon>
        <taxon>Neoptera</taxon>
        <taxon>Polyneoptera</taxon>
        <taxon>Dictyoptera</taxon>
        <taxon>Blattodea</taxon>
        <taxon>Blattoidea</taxon>
        <taxon>Blattidae</taxon>
        <taxon>Blattinae</taxon>
        <taxon>Periplaneta</taxon>
    </lineage>
</organism>
<dbReference type="EMBL" id="JAJSOF020000005">
    <property type="protein sequence ID" value="KAJ4447717.1"/>
    <property type="molecule type" value="Genomic_DNA"/>
</dbReference>
<dbReference type="Gene3D" id="3.30.420.10">
    <property type="entry name" value="Ribonuclease H-like superfamily/Ribonuclease H"/>
    <property type="match status" value="1"/>
</dbReference>
<evidence type="ECO:0000313" key="1">
    <source>
        <dbReference type="EMBL" id="KAJ4447717.1"/>
    </source>
</evidence>
<proteinExistence type="predicted"/>
<dbReference type="Proteomes" id="UP001148838">
    <property type="component" value="Unassembled WGS sequence"/>
</dbReference>
<name>A0ABQ8TMG4_PERAM</name>